<accession>A0A7S4ESU5</accession>
<dbReference type="EMBL" id="HBIZ01004583">
    <property type="protein sequence ID" value="CAE0749986.1"/>
    <property type="molecule type" value="Transcribed_RNA"/>
</dbReference>
<gene>
    <name evidence="2" type="ORF">PCAR00345_LOCUS2571</name>
</gene>
<protein>
    <submittedName>
        <fullName evidence="2">Uncharacterized protein</fullName>
    </submittedName>
</protein>
<proteinExistence type="predicted"/>
<evidence type="ECO:0000313" key="2">
    <source>
        <dbReference type="EMBL" id="CAE0749986.1"/>
    </source>
</evidence>
<name>A0A7S4ESU5_CHRCT</name>
<reference evidence="2" key="1">
    <citation type="submission" date="2021-01" db="EMBL/GenBank/DDBJ databases">
        <authorList>
            <person name="Corre E."/>
            <person name="Pelletier E."/>
            <person name="Niang G."/>
            <person name="Scheremetjew M."/>
            <person name="Finn R."/>
            <person name="Kale V."/>
            <person name="Holt S."/>
            <person name="Cochrane G."/>
            <person name="Meng A."/>
            <person name="Brown T."/>
            <person name="Cohen L."/>
        </authorList>
    </citation>
    <scope>NUCLEOTIDE SEQUENCE</scope>
    <source>
        <strain evidence="2">CCMP645</strain>
    </source>
</reference>
<evidence type="ECO:0000256" key="1">
    <source>
        <dbReference type="SAM" id="MobiDB-lite"/>
    </source>
</evidence>
<feature type="region of interest" description="Disordered" evidence="1">
    <location>
        <begin position="1"/>
        <end position="33"/>
    </location>
</feature>
<organism evidence="2">
    <name type="scientific">Chrysotila carterae</name>
    <name type="common">Marine alga</name>
    <name type="synonym">Syracosphaera carterae</name>
    <dbReference type="NCBI Taxonomy" id="13221"/>
    <lineage>
        <taxon>Eukaryota</taxon>
        <taxon>Haptista</taxon>
        <taxon>Haptophyta</taxon>
        <taxon>Prymnesiophyceae</taxon>
        <taxon>Isochrysidales</taxon>
        <taxon>Isochrysidaceae</taxon>
        <taxon>Chrysotila</taxon>
    </lineage>
</organism>
<dbReference type="AlphaFoldDB" id="A0A7S4ESU5"/>
<sequence>MLQLRLPPRGGDCTSANLSSRSHRPTERHVKNTAPTARIADGDEDTGFIPSARRAETSSDHSFDCDHVLGEPLETSLRTESQSESPVFQQLDIDASPRASYPRAALRRAECKAEAFHIPGWCEPSTKGAAAPSPMTLRQMTADSEEALATARERGEVDGGGVLASPPPTSRNEVSVATLKLSLKGAYQIESETRANGGTMPDLKTSLQALDLQSLLALTQALVDLAGKMANTEPRHQGSAIR</sequence>